<dbReference type="Pfam" id="PF00753">
    <property type="entry name" value="Lactamase_B"/>
    <property type="match status" value="1"/>
</dbReference>
<dbReference type="OrthoDB" id="449487at2759"/>
<dbReference type="GO" id="GO:0046872">
    <property type="term" value="F:metal ion binding"/>
    <property type="evidence" value="ECO:0007669"/>
    <property type="project" value="UniProtKB-KW"/>
</dbReference>
<feature type="signal peptide" evidence="5">
    <location>
        <begin position="1"/>
        <end position="21"/>
    </location>
</feature>
<dbReference type="GO" id="GO:0018741">
    <property type="term" value="F:linear primary-alkylsulfatase activity"/>
    <property type="evidence" value="ECO:0007669"/>
    <property type="project" value="InterPro"/>
</dbReference>
<protein>
    <submittedName>
        <fullName evidence="8 9">Lactamase_B domain-containing protein</fullName>
    </submittedName>
</protein>
<evidence type="ECO:0000313" key="10">
    <source>
        <dbReference type="WBParaSite" id="maker-uti_cns_0046639-snap-gene-0.3-mRNA-1"/>
    </source>
</evidence>
<dbReference type="GO" id="GO:0046983">
    <property type="term" value="F:protein dimerization activity"/>
    <property type="evidence" value="ECO:0007669"/>
    <property type="project" value="InterPro"/>
</dbReference>
<dbReference type="SMART" id="SM00849">
    <property type="entry name" value="Lactamase_B"/>
    <property type="match status" value="1"/>
</dbReference>
<dbReference type="InterPro" id="IPR001279">
    <property type="entry name" value="Metallo-B-lactamas"/>
</dbReference>
<evidence type="ECO:0000313" key="9">
    <source>
        <dbReference type="WBParaSite" id="maker-uti_cns_0002779-snap-gene-0.3-mRNA-1"/>
    </source>
</evidence>
<evidence type="ECO:0000256" key="4">
    <source>
        <dbReference type="ARBA" id="ARBA00033751"/>
    </source>
</evidence>
<dbReference type="Proteomes" id="UP000095280">
    <property type="component" value="Unplaced"/>
</dbReference>
<keyword evidence="1" id="KW-0479">Metal-binding</keyword>
<keyword evidence="2" id="KW-0378">Hydrolase</keyword>
<dbReference type="InterPro" id="IPR044097">
    <property type="entry name" value="Bds1/SdsA1_MBL-fold"/>
</dbReference>
<feature type="domain" description="Metallo-beta-lactamase" evidence="6">
    <location>
        <begin position="71"/>
        <end position="289"/>
    </location>
</feature>
<proteinExistence type="inferred from homology"/>
<dbReference type="WBParaSite" id="maker-uti_cns_0046766-snap-gene-0.3-mRNA-1">
    <property type="protein sequence ID" value="maker-uti_cns_0046766-snap-gene-0.3-mRNA-1"/>
    <property type="gene ID" value="maker-uti_cns_0046766-snap-gene-0.3"/>
</dbReference>
<dbReference type="SUPFAM" id="SSF56281">
    <property type="entry name" value="Metallo-hydrolase/oxidoreductase"/>
    <property type="match status" value="1"/>
</dbReference>
<sequence length="586" mass="66240">MERILRVLCVVLIAYIVGTKWQERRSVERIVEYGRANSNNARKLKTHANEFNKPEVLKVTEGIYVAIGYALANSILIEAPEGAIIIDTVESMDAAEKIYEAFRQVTKSPIKAIVYTHNHQDHVNGAEAFLKDVDGNSSVHIWSHRSLIDIFRLTNYVTGPIIYKRAMRQFGALIERENTPNSGIGFSLNLGQKQFRSGFVPPNRFLDGAEADVTIAGLKLKLVHIPGETDDQIAVYWPEKEALFCADDVYKAFPNLYAIRGTPFRSLELWTQSLDRMYALNAQYLVPSHTRPIVGKKEIAELLLTYRDAVQTVHDQTVRWMNRGLHPDDIAHKVSLTKRLSEHDYLQEFYGTVAWSVKGLFAGYLGWFSGYVEELSPLSTEQQAVRLVELAGGEDKILEAASSALAKSDFQWALQLASAAQRANPSSTSARELKVKAIFELAAGQISANGYNYYVTCAYEELGKIDTKIRQDVRSRTIFTVSLETLFQMFRYRFNFEECSQMDRLVEFNFSDVKKVIRFHIREGILDLVNTRLKAKPDVKVTLTDELFRKLLTGDTAALLSSATGGISAEPGLMQFREVMNCFDRD</sequence>
<dbReference type="GO" id="GO:0018909">
    <property type="term" value="P:dodecyl sulfate metabolic process"/>
    <property type="evidence" value="ECO:0007669"/>
    <property type="project" value="InterPro"/>
</dbReference>
<dbReference type="InterPro" id="IPR029229">
    <property type="entry name" value="Alkyl_sulf_C"/>
</dbReference>
<dbReference type="WBParaSite" id="maker-uti_cns_0002779-snap-gene-0.3-mRNA-1">
    <property type="protein sequence ID" value="maker-uti_cns_0002779-snap-gene-0.3-mRNA-1"/>
    <property type="gene ID" value="maker-uti_cns_0002779-snap-gene-0.3"/>
</dbReference>
<dbReference type="Pfam" id="PF14864">
    <property type="entry name" value="Alkyl_sulf_C"/>
    <property type="match status" value="1"/>
</dbReference>
<name>A0A1I8JBQ7_9PLAT</name>
<keyword evidence="5" id="KW-0732">Signal</keyword>
<dbReference type="InterPro" id="IPR052195">
    <property type="entry name" value="Bact_Alkyl/Aryl-Sulfatase"/>
</dbReference>
<dbReference type="InterPro" id="IPR038536">
    <property type="entry name" value="Alkyl/aryl-sulf_dimr_sf"/>
</dbReference>
<evidence type="ECO:0000313" key="7">
    <source>
        <dbReference type="Proteomes" id="UP000095280"/>
    </source>
</evidence>
<organism evidence="7 10">
    <name type="scientific">Macrostomum lignano</name>
    <dbReference type="NCBI Taxonomy" id="282301"/>
    <lineage>
        <taxon>Eukaryota</taxon>
        <taxon>Metazoa</taxon>
        <taxon>Spiralia</taxon>
        <taxon>Lophotrochozoa</taxon>
        <taxon>Platyhelminthes</taxon>
        <taxon>Rhabditophora</taxon>
        <taxon>Macrostomorpha</taxon>
        <taxon>Macrostomida</taxon>
        <taxon>Macrostomidae</taxon>
        <taxon>Macrostomum</taxon>
    </lineage>
</organism>
<dbReference type="InterPro" id="IPR036527">
    <property type="entry name" value="SCP2_sterol-bd_dom_sf"/>
</dbReference>
<dbReference type="CDD" id="cd07710">
    <property type="entry name" value="arylsulfatase_Sdsa1-like_MBL-fold"/>
    <property type="match status" value="1"/>
</dbReference>
<keyword evidence="7" id="KW-1185">Reference proteome</keyword>
<dbReference type="Gene3D" id="3.30.1050.10">
    <property type="entry name" value="SCP2 sterol-binding domain"/>
    <property type="match status" value="1"/>
</dbReference>
<dbReference type="AlphaFoldDB" id="A0A1I8JBQ7"/>
<dbReference type="SUPFAM" id="SSF55718">
    <property type="entry name" value="SCP-like"/>
    <property type="match status" value="1"/>
</dbReference>
<reference evidence="8 9" key="1">
    <citation type="submission" date="2016-11" db="UniProtKB">
        <authorList>
            <consortium name="WormBaseParasite"/>
        </authorList>
    </citation>
    <scope>IDENTIFICATION</scope>
</reference>
<dbReference type="Gene3D" id="1.25.40.880">
    <property type="entry name" value="Alkyl sulfatase, dimerisation domain"/>
    <property type="match status" value="1"/>
</dbReference>
<dbReference type="InterPro" id="IPR029228">
    <property type="entry name" value="Alkyl_sulf_dimr"/>
</dbReference>
<accession>A0A1I8JBQ7</accession>
<dbReference type="InterPro" id="IPR036866">
    <property type="entry name" value="RibonucZ/Hydroxyglut_hydro"/>
</dbReference>
<dbReference type="WBParaSite" id="maker-uti_cns_0002416-snap-gene-0.2-mRNA-1">
    <property type="protein sequence ID" value="maker-uti_cns_0002416-snap-gene-0.2-mRNA-1"/>
    <property type="gene ID" value="maker-uti_cns_0002416-snap-gene-0.2"/>
</dbReference>
<dbReference type="WBParaSite" id="maker-uti_cns_0046639-snap-gene-0.3-mRNA-1">
    <property type="protein sequence ID" value="maker-uti_cns_0046639-snap-gene-0.3-mRNA-1"/>
    <property type="gene ID" value="maker-uti_cns_0046639-snap-gene-0.3"/>
</dbReference>
<evidence type="ECO:0000256" key="1">
    <source>
        <dbReference type="ARBA" id="ARBA00022723"/>
    </source>
</evidence>
<evidence type="ECO:0000256" key="2">
    <source>
        <dbReference type="ARBA" id="ARBA00022801"/>
    </source>
</evidence>
<comment type="similarity">
    <text evidence="4">Belongs to the metallo-beta-lactamase superfamily. Type III sulfatase family.</text>
</comment>
<evidence type="ECO:0000313" key="8">
    <source>
        <dbReference type="WBParaSite" id="maker-uti_cns_0002416-snap-gene-0.2-mRNA-1"/>
    </source>
</evidence>
<dbReference type="Gene3D" id="3.60.15.30">
    <property type="entry name" value="Metallo-beta-lactamase domain"/>
    <property type="match status" value="1"/>
</dbReference>
<evidence type="ECO:0000256" key="3">
    <source>
        <dbReference type="ARBA" id="ARBA00022833"/>
    </source>
</evidence>
<keyword evidence="3" id="KW-0862">Zinc</keyword>
<feature type="chain" id="PRO_5011395252" evidence="5">
    <location>
        <begin position="22"/>
        <end position="586"/>
    </location>
</feature>
<evidence type="ECO:0000256" key="5">
    <source>
        <dbReference type="SAM" id="SignalP"/>
    </source>
</evidence>
<evidence type="ECO:0000259" key="6">
    <source>
        <dbReference type="SMART" id="SM00849"/>
    </source>
</evidence>
<dbReference type="PANTHER" id="PTHR43223:SF2">
    <property type="entry name" value="METALLO-BETA-LACTAMASE DOMAIN-CONTAINING PROTEIN"/>
    <property type="match status" value="1"/>
</dbReference>
<dbReference type="Pfam" id="PF14863">
    <property type="entry name" value="Alkyl_sulf_dimr"/>
    <property type="match status" value="1"/>
</dbReference>
<dbReference type="PANTHER" id="PTHR43223">
    <property type="entry name" value="ALKYL/ARYL-SULFATASE"/>
    <property type="match status" value="1"/>
</dbReference>